<dbReference type="PANTHER" id="PTHR39425:SF1">
    <property type="entry name" value="CYTOCHROME C7-LIKE DOMAIN-CONTAINING PROTEIN"/>
    <property type="match status" value="1"/>
</dbReference>
<evidence type="ECO:0000313" key="2">
    <source>
        <dbReference type="Proteomes" id="UP000226525"/>
    </source>
</evidence>
<organism evidence="1 2">
    <name type="scientific">SAR324 cluster bacterium</name>
    <dbReference type="NCBI Taxonomy" id="2024889"/>
    <lineage>
        <taxon>Bacteria</taxon>
        <taxon>Deltaproteobacteria</taxon>
        <taxon>SAR324 cluster</taxon>
    </lineage>
</organism>
<proteinExistence type="predicted"/>
<protein>
    <submittedName>
        <fullName evidence="1">Cytochrome c family protein</fullName>
    </submittedName>
</protein>
<dbReference type="Gene3D" id="3.90.10.10">
    <property type="entry name" value="Cytochrome C3"/>
    <property type="match status" value="1"/>
</dbReference>
<reference evidence="2" key="1">
    <citation type="submission" date="2017-09" db="EMBL/GenBank/DDBJ databases">
        <title>The Reconstruction of 2,631 Draft Metagenome-Assembled Genomes from the Global Oceans.</title>
        <authorList>
            <person name="Tully B.J."/>
            <person name="Graham E.D."/>
            <person name="Heidelberg J.F."/>
        </authorList>
    </citation>
    <scope>NUCLEOTIDE SEQUENCE [LARGE SCALE GENOMIC DNA]</scope>
</reference>
<dbReference type="EMBL" id="NZEX01000047">
    <property type="protein sequence ID" value="MAH62705.1"/>
    <property type="molecule type" value="Genomic_DNA"/>
</dbReference>
<gene>
    <name evidence="1" type="ORF">CMN54_04495</name>
</gene>
<dbReference type="SUPFAM" id="SSF48695">
    <property type="entry name" value="Multiheme cytochromes"/>
    <property type="match status" value="1"/>
</dbReference>
<accession>A0A2D6YHP2</accession>
<evidence type="ECO:0000313" key="1">
    <source>
        <dbReference type="EMBL" id="MAH62705.1"/>
    </source>
</evidence>
<comment type="caution">
    <text evidence="1">The sequence shown here is derived from an EMBL/GenBank/DDBJ whole genome shotgun (WGS) entry which is preliminary data.</text>
</comment>
<name>A0A2D6YHP2_9DELT</name>
<dbReference type="AlphaFoldDB" id="A0A2D6YHP2"/>
<sequence length="255" mass="28764">MRSYLISLRPPTQAIVTGVLIFLLSPMNSFAIFPISNEPKEQPIAFSHKLHVGQNGIACQYCHLYARRSHSSGIPPVSTCVGCHGPHGQELVQADHPEVDKMRDLWAQEKSIPWIKLHDIPDFVRFPHKQHINADASRFIDGAGNGCDLDADPRSLSCRVMLFRNGGDQRCQSCHGSVQEMEVAYVVDQNFGGMGWCMQCHLQVEGVIERKRAMSTMAGWNNAKENDAHREAQAYLVNKRNYHTPNMLDCYTCHY</sequence>
<dbReference type="InterPro" id="IPR036280">
    <property type="entry name" value="Multihaem_cyt_sf"/>
</dbReference>
<dbReference type="PANTHER" id="PTHR39425">
    <property type="entry name" value="LIPOPROTEIN CYTOCHROME C"/>
    <property type="match status" value="1"/>
</dbReference>
<dbReference type="CDD" id="cd08168">
    <property type="entry name" value="Cytochrom_C3"/>
    <property type="match status" value="1"/>
</dbReference>
<dbReference type="Proteomes" id="UP000226525">
    <property type="component" value="Unassembled WGS sequence"/>
</dbReference>